<sequence length="530" mass="60257">MEQRRTWNWALHKDKEGIVAVTYTSSIETLVSAAAEMNLPPPSAQGVCFAPPTGPKMKVPLSVLPFNLLCPLKADLRDLRVVRKLVQSLYTHKFPCCILFQHTKKRHTEEEHQKLPDETIQCILGHLDVEQLVRIAEVVCKRWRSNALDESLWRRLSERDYGMQSQGEQSWRSAYIERRTRWKCAVNPQLTTALFCGRQVISLSSDSNQQDTTTAIFHGMDGCRRQKGSSYFGREKRNARNQVGVIQRKEDTMLLPVGDTPFFSYFEVEIMEIGKDKSNVVGVGVAPRGYASGQPGWHYGSFGYHSDDGRAFYKPGFRDQSTSYGPTFSKGDVVGCITDYHRKEISYTHNGKWLGIAFDNCPTVDLVPTIGMMSEGEKVDINFGGKPFQFDVMQYSREHAPRSEVTIPPPEILYTPQKRGMCRRLVAGLRKMVSRRHYDAEWALYKAFSYHDPEMGALIYRDLIRLKSRYVNVLLLLVVNVKGSPGVVPQDPSRKLLRRTERMIVAVDGLLNMDGHELNSSPGKPDTAWN</sequence>
<dbReference type="Proteomes" id="UP000241769">
    <property type="component" value="Unassembled WGS sequence"/>
</dbReference>
<dbReference type="PROSITE" id="PS50188">
    <property type="entry name" value="B302_SPRY"/>
    <property type="match status" value="1"/>
</dbReference>
<evidence type="ECO:0000259" key="1">
    <source>
        <dbReference type="PROSITE" id="PS50181"/>
    </source>
</evidence>
<dbReference type="PANTHER" id="PTHR12864">
    <property type="entry name" value="RAN BINDING PROTEIN 9-RELATED"/>
    <property type="match status" value="1"/>
</dbReference>
<dbReference type="SUPFAM" id="SSF49899">
    <property type="entry name" value="Concanavalin A-like lectins/glucanases"/>
    <property type="match status" value="1"/>
</dbReference>
<reference evidence="3 4" key="1">
    <citation type="journal article" date="2018" name="Genome Biol. Evol.">
        <title>Multiple Roots of Fruiting Body Formation in Amoebozoa.</title>
        <authorList>
            <person name="Hillmann F."/>
            <person name="Forbes G."/>
            <person name="Novohradska S."/>
            <person name="Ferling I."/>
            <person name="Riege K."/>
            <person name="Groth M."/>
            <person name="Westermann M."/>
            <person name="Marz M."/>
            <person name="Spaller T."/>
            <person name="Winckler T."/>
            <person name="Schaap P."/>
            <person name="Glockner G."/>
        </authorList>
    </citation>
    <scope>NUCLEOTIDE SEQUENCE [LARGE SCALE GENOMIC DNA]</scope>
    <source>
        <strain evidence="3 4">Jena</strain>
    </source>
</reference>
<dbReference type="InterPro" id="IPR043136">
    <property type="entry name" value="B30.2/SPRY_sf"/>
</dbReference>
<dbReference type="InterPro" id="IPR013320">
    <property type="entry name" value="ConA-like_dom_sf"/>
</dbReference>
<evidence type="ECO:0000313" key="4">
    <source>
        <dbReference type="Proteomes" id="UP000241769"/>
    </source>
</evidence>
<feature type="domain" description="F-box" evidence="1">
    <location>
        <begin position="109"/>
        <end position="156"/>
    </location>
</feature>
<dbReference type="CDD" id="cd12885">
    <property type="entry name" value="SPRY_RanBP_like"/>
    <property type="match status" value="1"/>
</dbReference>
<evidence type="ECO:0000259" key="2">
    <source>
        <dbReference type="PROSITE" id="PS50188"/>
    </source>
</evidence>
<dbReference type="EMBL" id="MDYQ01000024">
    <property type="protein sequence ID" value="PRP86992.1"/>
    <property type="molecule type" value="Genomic_DNA"/>
</dbReference>
<dbReference type="InterPro" id="IPR044736">
    <property type="entry name" value="Gid1/RanBPM/SPLA_SPRY"/>
</dbReference>
<dbReference type="InterPro" id="IPR036047">
    <property type="entry name" value="F-box-like_dom_sf"/>
</dbReference>
<dbReference type="PROSITE" id="PS50181">
    <property type="entry name" value="FBOX"/>
    <property type="match status" value="1"/>
</dbReference>
<dbReference type="InterPro" id="IPR001810">
    <property type="entry name" value="F-box_dom"/>
</dbReference>
<dbReference type="InterPro" id="IPR001870">
    <property type="entry name" value="B30.2/SPRY"/>
</dbReference>
<evidence type="ECO:0000313" key="3">
    <source>
        <dbReference type="EMBL" id="PRP86992.1"/>
    </source>
</evidence>
<organism evidence="3 4">
    <name type="scientific">Planoprotostelium fungivorum</name>
    <dbReference type="NCBI Taxonomy" id="1890364"/>
    <lineage>
        <taxon>Eukaryota</taxon>
        <taxon>Amoebozoa</taxon>
        <taxon>Evosea</taxon>
        <taxon>Variosea</taxon>
        <taxon>Cavosteliida</taxon>
        <taxon>Cavosteliaceae</taxon>
        <taxon>Planoprotostelium</taxon>
    </lineage>
</organism>
<name>A0A2P6NSP9_9EUKA</name>
<feature type="domain" description="B30.2/SPRY" evidence="2">
    <location>
        <begin position="183"/>
        <end position="388"/>
    </location>
</feature>
<dbReference type="Pfam" id="PF00622">
    <property type="entry name" value="SPRY"/>
    <property type="match status" value="1"/>
</dbReference>
<dbReference type="Pfam" id="PF12937">
    <property type="entry name" value="F-box-like"/>
    <property type="match status" value="1"/>
</dbReference>
<dbReference type="InParanoid" id="A0A2P6NSP9"/>
<proteinExistence type="predicted"/>
<dbReference type="OrthoDB" id="14767at2759"/>
<dbReference type="SMART" id="SM00449">
    <property type="entry name" value="SPRY"/>
    <property type="match status" value="1"/>
</dbReference>
<dbReference type="SUPFAM" id="SSF81383">
    <property type="entry name" value="F-box domain"/>
    <property type="match status" value="1"/>
</dbReference>
<dbReference type="SMART" id="SM00256">
    <property type="entry name" value="FBOX"/>
    <property type="match status" value="1"/>
</dbReference>
<dbReference type="Gene3D" id="2.60.120.920">
    <property type="match status" value="1"/>
</dbReference>
<accession>A0A2P6NSP9</accession>
<dbReference type="InterPro" id="IPR050618">
    <property type="entry name" value="Ubq-SigPath_Reg"/>
</dbReference>
<keyword evidence="4" id="KW-1185">Reference proteome</keyword>
<protein>
    <submittedName>
        <fullName evidence="3">Ran-binding protein 9</fullName>
    </submittedName>
</protein>
<dbReference type="Gene3D" id="1.20.1280.50">
    <property type="match status" value="1"/>
</dbReference>
<dbReference type="AlphaFoldDB" id="A0A2P6NSP9"/>
<comment type="caution">
    <text evidence="3">The sequence shown here is derived from an EMBL/GenBank/DDBJ whole genome shotgun (WGS) entry which is preliminary data.</text>
</comment>
<gene>
    <name evidence="3" type="ORF">PROFUN_04974</name>
</gene>
<dbReference type="STRING" id="1890364.A0A2P6NSP9"/>
<dbReference type="InterPro" id="IPR003877">
    <property type="entry name" value="SPRY_dom"/>
</dbReference>